<dbReference type="KEGG" id="lmb:C9I47_2029"/>
<dbReference type="GO" id="GO:0016757">
    <property type="term" value="F:glycosyltransferase activity"/>
    <property type="evidence" value="ECO:0007669"/>
    <property type="project" value="UniProtKB-KW"/>
</dbReference>
<sequence>MIALAFWLAVAGVALGYAGYPAYLALRRLIRPRPLVTHPQEPSVEVLLVVHNAADALAAKVANLRQLDYPSWRLDICIVCDGCTDATVAVAGRLAADDLRVVVFSERRGKSACIGDVLPTLVAEVVLFVDVRQTLDAGALQALTAALADPSVGAASGELVVLDSAGFAAGIDAYWRYEKAIRRLESATGSMVGATGAIYAARRRLIGPVPPGLILDDMWIPLSIAEAGYRIVAVEDAIAFDVASPDPQSEERRKRRTLSGNYQLLHRFPKLALPGLHPMAARLWGHKWSRLLAPWLLIAAFACSATLAAGGSRPYLWLFLLQVAAYALAVLGRHSRWLARRVPPARLAAAFLSLNASALLALGDYLRNPSPHLWRTTRYQESGR</sequence>
<dbReference type="InterPro" id="IPR001173">
    <property type="entry name" value="Glyco_trans_2-like"/>
</dbReference>
<protein>
    <recommendedName>
        <fullName evidence="5">Glycosyltransferase 2-like domain-containing protein</fullName>
    </recommendedName>
</protein>
<evidence type="ECO:0000256" key="4">
    <source>
        <dbReference type="SAM" id="Phobius"/>
    </source>
</evidence>
<keyword evidence="2" id="KW-0328">Glycosyltransferase</keyword>
<keyword evidence="7" id="KW-1185">Reference proteome</keyword>
<organism evidence="6 7">
    <name type="scientific">Marilutibacter maris</name>
    <dbReference type="NCBI Taxonomy" id="1605891"/>
    <lineage>
        <taxon>Bacteria</taxon>
        <taxon>Pseudomonadati</taxon>
        <taxon>Pseudomonadota</taxon>
        <taxon>Gammaproteobacteria</taxon>
        <taxon>Lysobacterales</taxon>
        <taxon>Lysobacteraceae</taxon>
        <taxon>Marilutibacter</taxon>
    </lineage>
</organism>
<feature type="transmembrane region" description="Helical" evidence="4">
    <location>
        <begin position="6"/>
        <end position="26"/>
    </location>
</feature>
<reference evidence="6 7" key="1">
    <citation type="submission" date="2018-05" db="EMBL/GenBank/DDBJ databases">
        <title>The complete genome of Lysobacter maris HZ9B, a marine bacterium antagonistic against terrestrial plant pathogens.</title>
        <authorList>
            <person name="Zhang X.-Q."/>
        </authorList>
    </citation>
    <scope>NUCLEOTIDE SEQUENCE [LARGE SCALE GENOMIC DNA]</scope>
    <source>
        <strain evidence="6 7">HZ9B</strain>
    </source>
</reference>
<evidence type="ECO:0000256" key="2">
    <source>
        <dbReference type="ARBA" id="ARBA00022676"/>
    </source>
</evidence>
<name>A0A2U9T9Z6_9GAMM</name>
<dbReference type="InterPro" id="IPR029044">
    <property type="entry name" value="Nucleotide-diphossugar_trans"/>
</dbReference>
<comment type="similarity">
    <text evidence="1">Belongs to the glycosyltransferase 2 family.</text>
</comment>
<evidence type="ECO:0000313" key="6">
    <source>
        <dbReference type="EMBL" id="AWV07714.1"/>
    </source>
</evidence>
<dbReference type="RefSeq" id="WP_111266795.1">
    <property type="nucleotide sequence ID" value="NZ_CP029843.1"/>
</dbReference>
<dbReference type="OrthoDB" id="9766971at2"/>
<evidence type="ECO:0000256" key="3">
    <source>
        <dbReference type="ARBA" id="ARBA00022679"/>
    </source>
</evidence>
<evidence type="ECO:0000256" key="1">
    <source>
        <dbReference type="ARBA" id="ARBA00006739"/>
    </source>
</evidence>
<keyword evidence="4" id="KW-0812">Transmembrane</keyword>
<evidence type="ECO:0000313" key="7">
    <source>
        <dbReference type="Proteomes" id="UP000249447"/>
    </source>
</evidence>
<dbReference type="Gene3D" id="3.90.550.10">
    <property type="entry name" value="Spore Coat Polysaccharide Biosynthesis Protein SpsA, Chain A"/>
    <property type="match status" value="1"/>
</dbReference>
<keyword evidence="4" id="KW-1133">Transmembrane helix</keyword>
<feature type="transmembrane region" description="Helical" evidence="4">
    <location>
        <begin position="291"/>
        <end position="309"/>
    </location>
</feature>
<gene>
    <name evidence="6" type="ORF">C9I47_2029</name>
</gene>
<evidence type="ECO:0000259" key="5">
    <source>
        <dbReference type="Pfam" id="PF13632"/>
    </source>
</evidence>
<dbReference type="Proteomes" id="UP000249447">
    <property type="component" value="Chromosome"/>
</dbReference>
<keyword evidence="3" id="KW-0808">Transferase</keyword>
<dbReference type="PANTHER" id="PTHR43630:SF1">
    <property type="entry name" value="POLY-BETA-1,6-N-ACETYL-D-GLUCOSAMINE SYNTHASE"/>
    <property type="match status" value="1"/>
</dbReference>
<feature type="domain" description="Glycosyltransferase 2-like" evidence="5">
    <location>
        <begin position="127"/>
        <end position="327"/>
    </location>
</feature>
<feature type="transmembrane region" description="Helical" evidence="4">
    <location>
        <begin position="315"/>
        <end position="332"/>
    </location>
</feature>
<keyword evidence="4" id="KW-0472">Membrane</keyword>
<accession>A0A2U9T9Z6</accession>
<dbReference type="EMBL" id="CP029843">
    <property type="protein sequence ID" value="AWV07714.1"/>
    <property type="molecule type" value="Genomic_DNA"/>
</dbReference>
<dbReference type="AlphaFoldDB" id="A0A2U9T9Z6"/>
<dbReference type="PANTHER" id="PTHR43630">
    <property type="entry name" value="POLY-BETA-1,6-N-ACETYL-D-GLUCOSAMINE SYNTHASE"/>
    <property type="match status" value="1"/>
</dbReference>
<dbReference type="SUPFAM" id="SSF53448">
    <property type="entry name" value="Nucleotide-diphospho-sugar transferases"/>
    <property type="match status" value="1"/>
</dbReference>
<proteinExistence type="inferred from homology"/>
<dbReference type="Pfam" id="PF13632">
    <property type="entry name" value="Glyco_trans_2_3"/>
    <property type="match status" value="1"/>
</dbReference>